<evidence type="ECO:0000256" key="2">
    <source>
        <dbReference type="SAM" id="MobiDB-lite"/>
    </source>
</evidence>
<keyword evidence="4" id="KW-1185">Reference proteome</keyword>
<proteinExistence type="predicted"/>
<evidence type="ECO:0000256" key="1">
    <source>
        <dbReference type="SAM" id="Coils"/>
    </source>
</evidence>
<dbReference type="EMBL" id="AP022610">
    <property type="protein sequence ID" value="BBZ29933.1"/>
    <property type="molecule type" value="Genomic_DNA"/>
</dbReference>
<dbReference type="PROSITE" id="PS51318">
    <property type="entry name" value="TAT"/>
    <property type="match status" value="1"/>
</dbReference>
<dbReference type="InterPro" id="IPR006311">
    <property type="entry name" value="TAT_signal"/>
</dbReference>
<protein>
    <submittedName>
        <fullName evidence="3">Uncharacterized protein</fullName>
    </submittedName>
</protein>
<evidence type="ECO:0000313" key="3">
    <source>
        <dbReference type="EMBL" id="BBZ29933.1"/>
    </source>
</evidence>
<dbReference type="RefSeq" id="WP_263992096.1">
    <property type="nucleotide sequence ID" value="NZ_JACKTE010000014.1"/>
</dbReference>
<dbReference type="AlphaFoldDB" id="A0A7I7XLI5"/>
<feature type="compositionally biased region" description="Low complexity" evidence="2">
    <location>
        <begin position="329"/>
        <end position="341"/>
    </location>
</feature>
<feature type="compositionally biased region" description="Basic and acidic residues" evidence="2">
    <location>
        <begin position="249"/>
        <end position="262"/>
    </location>
</feature>
<dbReference type="Proteomes" id="UP000466517">
    <property type="component" value="Chromosome"/>
</dbReference>
<feature type="coiled-coil region" evidence="1">
    <location>
        <begin position="172"/>
        <end position="206"/>
    </location>
</feature>
<feature type="compositionally biased region" description="Basic and acidic residues" evidence="2">
    <location>
        <begin position="310"/>
        <end position="323"/>
    </location>
</feature>
<feature type="region of interest" description="Disordered" evidence="2">
    <location>
        <begin position="113"/>
        <end position="157"/>
    </location>
</feature>
<gene>
    <name evidence="3" type="ORF">MMAD_42280</name>
</gene>
<feature type="compositionally biased region" description="Basic and acidic residues" evidence="2">
    <location>
        <begin position="139"/>
        <end position="148"/>
    </location>
</feature>
<feature type="compositionally biased region" description="Polar residues" evidence="2">
    <location>
        <begin position="267"/>
        <end position="276"/>
    </location>
</feature>
<feature type="region of interest" description="Disordered" evidence="2">
    <location>
        <begin position="234"/>
        <end position="352"/>
    </location>
</feature>
<name>A0A7I7XLI5_9MYCO</name>
<reference evidence="3 4" key="1">
    <citation type="journal article" date="2019" name="Emerg. Microbes Infect.">
        <title>Comprehensive subspecies identification of 175 nontuberculous mycobacteria species based on 7547 genomic profiles.</title>
        <authorList>
            <person name="Matsumoto Y."/>
            <person name="Kinjo T."/>
            <person name="Motooka D."/>
            <person name="Nabeya D."/>
            <person name="Jung N."/>
            <person name="Uechi K."/>
            <person name="Horii T."/>
            <person name="Iida T."/>
            <person name="Fujita J."/>
            <person name="Nakamura S."/>
        </authorList>
    </citation>
    <scope>NUCLEOTIDE SEQUENCE [LARGE SCALE GENOMIC DNA]</scope>
    <source>
        <strain evidence="3 4">JCM 13574</strain>
    </source>
</reference>
<dbReference type="KEGG" id="mmag:MMAD_42280"/>
<organism evidence="3 4">
    <name type="scientific">Mycolicibacterium madagascariense</name>
    <dbReference type="NCBI Taxonomy" id="212765"/>
    <lineage>
        <taxon>Bacteria</taxon>
        <taxon>Bacillati</taxon>
        <taxon>Actinomycetota</taxon>
        <taxon>Actinomycetes</taxon>
        <taxon>Mycobacteriales</taxon>
        <taxon>Mycobacteriaceae</taxon>
        <taxon>Mycolicibacterium</taxon>
    </lineage>
</organism>
<keyword evidence="1" id="KW-0175">Coiled coil</keyword>
<sequence length="352" mass="35828">MPTHRVSRRTVTRTKALVAGTLTSGVLLSGAVGEVAQARATCLSISGFDLGNGCKSVPFSVAIALGPTAKATARQPLTIVVVPAPGGKSFGHDPIGDFVKAVRDAISGLLPGAHSTRRKVATKDPVSDPTRNAPQDNVVKNEDSDAKTGDQATPEQTARERRAAAESAAAAATRARQRADEAAATAKRLADDLAAKQKEADDATAAANASSDKALRQAALAKRANAALVRYDATQAKKKAEDAAAAAKLAEDDAAAKRKLADEAETGSKTTSTAAQPDSDEPTTRTLKPAIRAPSLDETPGAEPEVPEDASARKDDPTLGRDVDDADTAGDATADLGAGAVSDPAPDASGDS</sequence>
<evidence type="ECO:0000313" key="4">
    <source>
        <dbReference type="Proteomes" id="UP000466517"/>
    </source>
</evidence>
<accession>A0A7I7XLI5</accession>